<dbReference type="Proteomes" id="UP000229707">
    <property type="component" value="Unassembled WGS sequence"/>
</dbReference>
<gene>
    <name evidence="3" type="primary">trmE</name>
    <name evidence="3" type="ORF">MAGCAS_233</name>
</gene>
<dbReference type="Pfam" id="PF10396">
    <property type="entry name" value="TrmE_N"/>
    <property type="match status" value="1"/>
</dbReference>
<protein>
    <submittedName>
        <fullName evidence="3">tRNA modification GTPase MnmE</fullName>
        <ecNumber evidence="3">3.6.-.-</ecNumber>
    </submittedName>
</protein>
<dbReference type="InterPro" id="IPR027266">
    <property type="entry name" value="TrmE/GcvT-like"/>
</dbReference>
<dbReference type="PANTHER" id="PTHR42714">
    <property type="entry name" value="TRNA MODIFICATION GTPASE GTPBP3"/>
    <property type="match status" value="1"/>
</dbReference>
<evidence type="ECO:0000313" key="3">
    <source>
        <dbReference type="EMBL" id="PIM94880.1"/>
    </source>
</evidence>
<evidence type="ECO:0000259" key="2">
    <source>
        <dbReference type="Pfam" id="PF10396"/>
    </source>
</evidence>
<evidence type="ECO:0000313" key="4">
    <source>
        <dbReference type="Proteomes" id="UP000229707"/>
    </source>
</evidence>
<name>A0ABX4MEL7_9HYPH</name>
<keyword evidence="4" id="KW-1185">Reference proteome</keyword>
<dbReference type="PANTHER" id="PTHR42714:SF2">
    <property type="entry name" value="TRNA MODIFICATION GTPASE GTPBP3, MITOCHONDRIAL"/>
    <property type="match status" value="1"/>
</dbReference>
<proteinExistence type="predicted"/>
<dbReference type="InterPro" id="IPR027417">
    <property type="entry name" value="P-loop_NTPase"/>
</dbReference>
<accession>A0ABX4MEL7</accession>
<organism evidence="3 4">
    <name type="scientific">Candidatus Hodgkinia cicadicola</name>
    <dbReference type="NCBI Taxonomy" id="573658"/>
    <lineage>
        <taxon>Bacteria</taxon>
        <taxon>Pseudomonadati</taxon>
        <taxon>Pseudomonadota</taxon>
        <taxon>Alphaproteobacteria</taxon>
        <taxon>Hyphomicrobiales</taxon>
        <taxon>Candidatus Hodgkinia</taxon>
    </lineage>
</organism>
<keyword evidence="3" id="KW-0378">Hydrolase</keyword>
<dbReference type="InterPro" id="IPR006073">
    <property type="entry name" value="GTP-bd"/>
</dbReference>
<dbReference type="Pfam" id="PF01926">
    <property type="entry name" value="MMR_HSR1"/>
    <property type="match status" value="1"/>
</dbReference>
<feature type="domain" description="G" evidence="1">
    <location>
        <begin position="194"/>
        <end position="279"/>
    </location>
</feature>
<dbReference type="GO" id="GO:0016787">
    <property type="term" value="F:hydrolase activity"/>
    <property type="evidence" value="ECO:0007669"/>
    <property type="project" value="UniProtKB-KW"/>
</dbReference>
<reference evidence="3" key="1">
    <citation type="submission" date="2017-09" db="EMBL/GenBank/DDBJ databases">
        <authorList>
            <person name="Campbell M.A."/>
            <person name="Lukasik P."/>
            <person name="Simon C."/>
            <person name="McCutcheon J.P."/>
        </authorList>
    </citation>
    <scope>NUCLEOTIDE SEQUENCE [LARGE SCALE GENOMIC DNA]</scope>
    <source>
        <strain evidence="3">MAGCAS</strain>
    </source>
</reference>
<dbReference type="InterPro" id="IPR018948">
    <property type="entry name" value="GTP-bd_TrmE_N"/>
</dbReference>
<evidence type="ECO:0000259" key="1">
    <source>
        <dbReference type="Pfam" id="PF01926"/>
    </source>
</evidence>
<comment type="caution">
    <text evidence="3">The sequence shown here is derived from an EMBL/GenBank/DDBJ whole genome shotgun (WGS) entry which is preliminary data.</text>
</comment>
<dbReference type="NCBIfam" id="TIGR00231">
    <property type="entry name" value="small_GTP"/>
    <property type="match status" value="1"/>
</dbReference>
<dbReference type="EC" id="3.6.-.-" evidence="3"/>
<feature type="domain" description="GTP-binding protein TrmE N-terminal" evidence="2">
    <location>
        <begin position="15"/>
        <end position="126"/>
    </location>
</feature>
<dbReference type="EMBL" id="NXGL01000070">
    <property type="protein sequence ID" value="PIM94880.1"/>
    <property type="molecule type" value="Genomic_DNA"/>
</dbReference>
<dbReference type="SUPFAM" id="SSF52540">
    <property type="entry name" value="P-loop containing nucleoside triphosphate hydrolases"/>
    <property type="match status" value="1"/>
</dbReference>
<dbReference type="SUPFAM" id="SSF103025">
    <property type="entry name" value="Folate-binding domain"/>
    <property type="match status" value="1"/>
</dbReference>
<dbReference type="Gene3D" id="3.40.50.300">
    <property type="entry name" value="P-loop containing nucleotide triphosphate hydrolases"/>
    <property type="match status" value="1"/>
</dbReference>
<sequence>MFKIKQNYNPITTSTIYAIVNNLPCAITIIRLSGPLVLKTLNECIDELLEPDSWRTSTLTDIPNPINKCTTRWQPSPNSPTGEDYAELHVFGLRKVVNVLINKFKGLGLKQANRGEFTKRGLDNNKISPKEVIEIASHYGLKIKSSAIDNIKTAFKTTITKLESTNYQNISVKINQLTTRLITLIKTSIKQNNICLVGNTNVGKSSLFNAISKRTRAIVDDVKGTTRDVLKTSFKDFNLWDTPGFDQTNKNSKFITNAWTYIDNAGVIAMVNNNQPLKPFLRIKHKAVIVLIESKSDLIHKLPNQNEVIWTSAYTMEGLPQVINMFKQLTRKTIITPSQITALTLLKKCKLIKNINTKFDVLKTTNQILNKDSDETTTAYNLTNYLCYGK</sequence>
<dbReference type="Gene3D" id="3.30.1360.120">
    <property type="entry name" value="Probable tRNA modification gtpase trme, domain 1"/>
    <property type="match status" value="1"/>
</dbReference>
<dbReference type="InterPro" id="IPR005225">
    <property type="entry name" value="Small_GTP-bd"/>
</dbReference>